<dbReference type="Proteomes" id="UP000471031">
    <property type="component" value="Unassembled WGS sequence"/>
</dbReference>
<dbReference type="GO" id="GO:0009236">
    <property type="term" value="P:cobalamin biosynthetic process"/>
    <property type="evidence" value="ECO:0007669"/>
    <property type="project" value="InterPro"/>
</dbReference>
<reference evidence="5 6" key="1">
    <citation type="submission" date="2020-01" db="EMBL/GenBank/DDBJ databases">
        <title>Whole genome sequence of Heliobacterium gestii DSM 11169.</title>
        <authorList>
            <person name="Kyndt J.A."/>
            <person name="Meyer T.E."/>
        </authorList>
    </citation>
    <scope>NUCLEOTIDE SEQUENCE [LARGE SCALE GENOMIC DNA]</scope>
    <source>
        <strain evidence="5 6">DSM 11169</strain>
    </source>
</reference>
<dbReference type="InterPro" id="IPR021745">
    <property type="entry name" value="CbiG_mid"/>
</dbReference>
<feature type="domain" description="Cobalamin synthesis G N-terminal" evidence="3">
    <location>
        <begin position="77"/>
        <end position="157"/>
    </location>
</feature>
<dbReference type="Pfam" id="PF11760">
    <property type="entry name" value="CbiG_N"/>
    <property type="match status" value="1"/>
</dbReference>
<protein>
    <submittedName>
        <fullName evidence="5">Cobalamin biosynthesis protein CbiG</fullName>
    </submittedName>
</protein>
<dbReference type="InterPro" id="IPR002750">
    <property type="entry name" value="CobE/GbiG_C"/>
</dbReference>
<dbReference type="InterPro" id="IPR021744">
    <property type="entry name" value="CbiG_N"/>
</dbReference>
<dbReference type="SUPFAM" id="SSF159664">
    <property type="entry name" value="CobE/GbiG C-terminal domain-like"/>
    <property type="match status" value="1"/>
</dbReference>
<gene>
    <name evidence="5" type="ORF">GTO89_11960</name>
</gene>
<dbReference type="InterPro" id="IPR038029">
    <property type="entry name" value="GbiG_N_sf"/>
</dbReference>
<dbReference type="AlphaFoldDB" id="A0A845LC50"/>
<proteinExistence type="predicted"/>
<feature type="region of interest" description="Disordered" evidence="1">
    <location>
        <begin position="37"/>
        <end position="60"/>
    </location>
</feature>
<dbReference type="InterPro" id="IPR036518">
    <property type="entry name" value="CobE/GbiG_C_sf"/>
</dbReference>
<dbReference type="Pfam" id="PF01890">
    <property type="entry name" value="CbiG_C"/>
    <property type="match status" value="1"/>
</dbReference>
<feature type="region of interest" description="Disordered" evidence="1">
    <location>
        <begin position="216"/>
        <end position="236"/>
    </location>
</feature>
<evidence type="ECO:0000259" key="4">
    <source>
        <dbReference type="Pfam" id="PF11761"/>
    </source>
</evidence>
<comment type="caution">
    <text evidence="5">The sequence shown here is derived from an EMBL/GenBank/DDBJ whole genome shotgun (WGS) entry which is preliminary data.</text>
</comment>
<dbReference type="Gene3D" id="3.40.50.11220">
    <property type="match status" value="1"/>
</dbReference>
<feature type="domain" description="Cobalamin biosynthesis central region" evidence="4">
    <location>
        <begin position="162"/>
        <end position="221"/>
    </location>
</feature>
<accession>A0A845LC50</accession>
<dbReference type="OrthoDB" id="9781023at2"/>
<organism evidence="5 6">
    <name type="scientific">Heliomicrobium gestii</name>
    <name type="common">Heliobacterium gestii</name>
    <dbReference type="NCBI Taxonomy" id="2699"/>
    <lineage>
        <taxon>Bacteria</taxon>
        <taxon>Bacillati</taxon>
        <taxon>Bacillota</taxon>
        <taxon>Clostridia</taxon>
        <taxon>Eubacteriales</taxon>
        <taxon>Heliobacteriaceae</taxon>
        <taxon>Heliomicrobium</taxon>
    </lineage>
</organism>
<dbReference type="EMBL" id="WXEX01000010">
    <property type="protein sequence ID" value="MZP43758.1"/>
    <property type="molecule type" value="Genomic_DNA"/>
</dbReference>
<dbReference type="InterPro" id="IPR052553">
    <property type="entry name" value="CbiG_hydrolase"/>
</dbReference>
<evidence type="ECO:0000256" key="1">
    <source>
        <dbReference type="SAM" id="MobiDB-lite"/>
    </source>
</evidence>
<dbReference type="Gene3D" id="3.30.420.180">
    <property type="entry name" value="CobE/GbiG C-terminal domain"/>
    <property type="match status" value="1"/>
</dbReference>
<dbReference type="Pfam" id="PF11761">
    <property type="entry name" value="CbiG_mid"/>
    <property type="match status" value="1"/>
</dbReference>
<dbReference type="RefSeq" id="WP_161262330.1">
    <property type="nucleotide sequence ID" value="NZ_JAFBDC010000008.1"/>
</dbReference>
<dbReference type="PANTHER" id="PTHR37477:SF1">
    <property type="entry name" value="COBALT-PRECORRIN-5A HYDROLASE"/>
    <property type="match status" value="1"/>
</dbReference>
<evidence type="ECO:0000313" key="5">
    <source>
        <dbReference type="EMBL" id="MZP43758.1"/>
    </source>
</evidence>
<sequence length="400" mass="42909">MNVLALTPGGSALAQRIGAAFPEARLWLPAACAEDVGGAGDAGDTDTTRRERPSEGPVAAVPAGEAITRWRPPLRETFGQIFAEGKPLLFIGALGILVRMLAPRIADKRTDPPVIALDEGGRFVISILSGHWGGANELAEEVGRRIGAVPVITTATDVNALPAVDTFARRWGARVEPWGAVKKIASAQLRGEPVEWLADERFLPLLNELEGAFPWQPRRESLPTGSPAEATPSGKREAAARRVLFSSHWDEPPVDLRLFPRSIVAGIGCRRGVSLEQVLRAFREACQAAAVHPHCLAAIASAWVKAEEKALLDLAKEYKVPFLTFSADQIQACCASHREIGGSQFVTDAIGVKAVCEPTALLTHPQARLLLKKRAVGPVTVALAEVPWPSSDWDRATATR</sequence>
<evidence type="ECO:0000259" key="3">
    <source>
        <dbReference type="Pfam" id="PF11760"/>
    </source>
</evidence>
<dbReference type="SUPFAM" id="SSF159672">
    <property type="entry name" value="CbiG N-terminal domain-like"/>
    <property type="match status" value="1"/>
</dbReference>
<dbReference type="PANTHER" id="PTHR37477">
    <property type="entry name" value="COBALT-PRECORRIN-5A HYDROLASE"/>
    <property type="match status" value="1"/>
</dbReference>
<keyword evidence="6" id="KW-1185">Reference proteome</keyword>
<feature type="domain" description="CobE/GbiG C-terminal" evidence="2">
    <location>
        <begin position="263"/>
        <end position="384"/>
    </location>
</feature>
<name>A0A845LC50_HELGE</name>
<evidence type="ECO:0000259" key="2">
    <source>
        <dbReference type="Pfam" id="PF01890"/>
    </source>
</evidence>
<evidence type="ECO:0000313" key="6">
    <source>
        <dbReference type="Proteomes" id="UP000471031"/>
    </source>
</evidence>